<organism evidence="13 14">
    <name type="scientific">Ceratodon purpureus</name>
    <name type="common">Fire moss</name>
    <name type="synonym">Dicranum purpureum</name>
    <dbReference type="NCBI Taxonomy" id="3225"/>
    <lineage>
        <taxon>Eukaryota</taxon>
        <taxon>Viridiplantae</taxon>
        <taxon>Streptophyta</taxon>
        <taxon>Embryophyta</taxon>
        <taxon>Bryophyta</taxon>
        <taxon>Bryophytina</taxon>
        <taxon>Bryopsida</taxon>
        <taxon>Dicranidae</taxon>
        <taxon>Pseudoditrichales</taxon>
        <taxon>Ditrichaceae</taxon>
        <taxon>Ceratodon</taxon>
    </lineage>
</organism>
<feature type="compositionally biased region" description="Basic and acidic residues" evidence="11">
    <location>
        <begin position="59"/>
        <end position="68"/>
    </location>
</feature>
<comment type="caution">
    <text evidence="13">The sequence shown here is derived from an EMBL/GenBank/DDBJ whole genome shotgun (WGS) entry which is preliminary data.</text>
</comment>
<feature type="region of interest" description="Disordered" evidence="11">
    <location>
        <begin position="42"/>
        <end position="74"/>
    </location>
</feature>
<evidence type="ECO:0000259" key="12">
    <source>
        <dbReference type="SMART" id="SM00382"/>
    </source>
</evidence>
<keyword evidence="7" id="KW-0496">Mitochondrion</keyword>
<dbReference type="InterPro" id="IPR003960">
    <property type="entry name" value="ATPase_AAA_CS"/>
</dbReference>
<dbReference type="GO" id="GO:0007005">
    <property type="term" value="P:mitochondrion organization"/>
    <property type="evidence" value="ECO:0007669"/>
    <property type="project" value="TreeGrafter"/>
</dbReference>
<evidence type="ECO:0000256" key="5">
    <source>
        <dbReference type="ARBA" id="ARBA00022840"/>
    </source>
</evidence>
<keyword evidence="3 10" id="KW-0547">Nucleotide-binding</keyword>
<proteinExistence type="inferred from homology"/>
<dbReference type="Proteomes" id="UP000822688">
    <property type="component" value="Chromosome 10"/>
</dbReference>
<dbReference type="GO" id="GO:0016887">
    <property type="term" value="F:ATP hydrolysis activity"/>
    <property type="evidence" value="ECO:0007669"/>
    <property type="project" value="InterPro"/>
</dbReference>
<comment type="subcellular location">
    <subcellularLocation>
        <location evidence="1">Mitochondrion inner membrane</location>
    </subcellularLocation>
    <subcellularLocation>
        <location evidence="2">Mitochondrion matrix</location>
        <location evidence="2">Mitochondrion nucleoid</location>
    </subcellularLocation>
</comment>
<dbReference type="FunFam" id="3.40.50.300:FF:000595">
    <property type="entry name" value="ATPase family AAA domain-containing protein 3"/>
    <property type="match status" value="1"/>
</dbReference>
<feature type="region of interest" description="Disordered" evidence="11">
    <location>
        <begin position="192"/>
        <end position="216"/>
    </location>
</feature>
<dbReference type="Gene3D" id="3.40.50.300">
    <property type="entry name" value="P-loop containing nucleotide triphosphate hydrolases"/>
    <property type="match status" value="1"/>
</dbReference>
<evidence type="ECO:0000256" key="10">
    <source>
        <dbReference type="RuleBase" id="RU003651"/>
    </source>
</evidence>
<evidence type="ECO:0000256" key="4">
    <source>
        <dbReference type="ARBA" id="ARBA00022792"/>
    </source>
</evidence>
<keyword evidence="6" id="KW-0175">Coiled coil</keyword>
<dbReference type="InterPro" id="IPR003593">
    <property type="entry name" value="AAA+_ATPase"/>
</dbReference>
<evidence type="ECO:0000256" key="3">
    <source>
        <dbReference type="ARBA" id="ARBA00022741"/>
    </source>
</evidence>
<gene>
    <name evidence="13" type="ORF">KC19_10G009000</name>
</gene>
<reference evidence="13" key="1">
    <citation type="submission" date="2020-06" db="EMBL/GenBank/DDBJ databases">
        <title>WGS assembly of Ceratodon purpureus strain R40.</title>
        <authorList>
            <person name="Carey S.B."/>
            <person name="Jenkins J."/>
            <person name="Shu S."/>
            <person name="Lovell J.T."/>
            <person name="Sreedasyam A."/>
            <person name="Maumus F."/>
            <person name="Tiley G.P."/>
            <person name="Fernandez-Pozo N."/>
            <person name="Barry K."/>
            <person name="Chen C."/>
            <person name="Wang M."/>
            <person name="Lipzen A."/>
            <person name="Daum C."/>
            <person name="Saski C.A."/>
            <person name="Payton A.C."/>
            <person name="Mcbreen J.C."/>
            <person name="Conrad R.E."/>
            <person name="Kollar L.M."/>
            <person name="Olsson S."/>
            <person name="Huttunen S."/>
            <person name="Landis J.B."/>
            <person name="Wickett N.J."/>
            <person name="Johnson M.G."/>
            <person name="Rensing S.A."/>
            <person name="Grimwood J."/>
            <person name="Schmutz J."/>
            <person name="Mcdaniel S.F."/>
        </authorList>
    </citation>
    <scope>NUCLEOTIDE SEQUENCE</scope>
    <source>
        <strain evidence="13">R40</strain>
    </source>
</reference>
<dbReference type="GO" id="GO:0008270">
    <property type="term" value="F:zinc ion binding"/>
    <property type="evidence" value="ECO:0007669"/>
    <property type="project" value="TreeGrafter"/>
</dbReference>
<dbReference type="GO" id="GO:0005524">
    <property type="term" value="F:ATP binding"/>
    <property type="evidence" value="ECO:0007669"/>
    <property type="project" value="UniProtKB-KW"/>
</dbReference>
<dbReference type="SUPFAM" id="SSF52540">
    <property type="entry name" value="P-loop containing nucleoside triphosphate hydrolases"/>
    <property type="match status" value="1"/>
</dbReference>
<name>A0A8T0GGM0_CERPU</name>
<feature type="compositionally biased region" description="Low complexity" evidence="11">
    <location>
        <begin position="42"/>
        <end position="53"/>
    </location>
</feature>
<dbReference type="PROSITE" id="PS00674">
    <property type="entry name" value="AAA"/>
    <property type="match status" value="1"/>
</dbReference>
<evidence type="ECO:0000256" key="11">
    <source>
        <dbReference type="SAM" id="MobiDB-lite"/>
    </source>
</evidence>
<dbReference type="PANTHER" id="PTHR23075:SF0">
    <property type="entry name" value="ATPASE FAMILY AAA DOMAIN-CONTAINING PROTEIN 3"/>
    <property type="match status" value="1"/>
</dbReference>
<dbReference type="InterPro" id="IPR003959">
    <property type="entry name" value="ATPase_AAA_core"/>
</dbReference>
<dbReference type="EMBL" id="CM026431">
    <property type="protein sequence ID" value="KAG0558163.1"/>
    <property type="molecule type" value="Genomic_DNA"/>
</dbReference>
<keyword evidence="14" id="KW-1185">Reference proteome</keyword>
<protein>
    <recommendedName>
        <fullName evidence="12">AAA+ ATPase domain-containing protein</fullName>
    </recommendedName>
</protein>
<dbReference type="InterPro" id="IPR027417">
    <property type="entry name" value="P-loop_NTPase"/>
</dbReference>
<evidence type="ECO:0000313" key="13">
    <source>
        <dbReference type="EMBL" id="KAG0558163.1"/>
    </source>
</evidence>
<dbReference type="Pfam" id="PF12037">
    <property type="entry name" value="ATAD3_N"/>
    <property type="match status" value="1"/>
</dbReference>
<dbReference type="AlphaFoldDB" id="A0A8T0GGM0"/>
<keyword evidence="9" id="KW-1135">Mitochondrion nucleoid</keyword>
<evidence type="ECO:0000256" key="9">
    <source>
        <dbReference type="ARBA" id="ARBA00023271"/>
    </source>
</evidence>
<keyword evidence="4" id="KW-0999">Mitochondrion inner membrane</keyword>
<evidence type="ECO:0000256" key="1">
    <source>
        <dbReference type="ARBA" id="ARBA00004273"/>
    </source>
</evidence>
<evidence type="ECO:0000313" key="14">
    <source>
        <dbReference type="Proteomes" id="UP000822688"/>
    </source>
</evidence>
<sequence length="651" mass="71917">MATSAAVVKVGGLAGAIASASFVLAGNPAFADKTLDPGSFFSGSSSAAPAAPAAPTPLKEQEKPRNDAPRTSAVGFDPEALERGAKALREINASNHAKKVFELMKKQEDTRQAEENARKAEYQAMQAQHETERQRVMYEEQRKLVQQQAQTKAQLARYEDELTRKRMQAEHESNRQRNQELVRMQEEAAVRQEQIRRNTEEQIQAQRRQTEKERAEIERETIRVKAMAEAEGRAHEAKMAEDVNRRLLVDRANMEKDKWLAAINTTFSHIGGGIYAILTDQNKLVVAVGGATALAAGVYTTREGARVVWSHIDRILGQPSLVRESSRGKYPWSNIISRKSSSLAGAGGTPAVGGTAERTQAMKSGQGFGDVILRPSLHSRIRQLASVTANTKLHAAPYRNMLFYGPPGTGKTMAAKVLAQESGLDYALMTGGDVAPLGANAVTKIHELFNWAGRSKKGLLLFIDEADAFLCERNKTNMSESQRSALNALLYRTGDQSRDIVMVLATNRPSDLDSAVLDRVDEALEFPLPGEEERLKLLNLYLEKYIAQAGSHSRGWRSWLRGQQDKIEIKGITEDVLREAAQKTEGFSGREIAKLMASVQGAVYGSQRSVLDADTFREVVDYKVAEHRQRRILTGRDEEKEGEEGLKGLLH</sequence>
<evidence type="ECO:0000256" key="7">
    <source>
        <dbReference type="ARBA" id="ARBA00023128"/>
    </source>
</evidence>
<comment type="similarity">
    <text evidence="10">Belongs to the AAA ATPase family.</text>
</comment>
<keyword evidence="8" id="KW-0472">Membrane</keyword>
<dbReference type="InterPro" id="IPR021911">
    <property type="entry name" value="ATAD3_N"/>
</dbReference>
<dbReference type="PANTHER" id="PTHR23075">
    <property type="entry name" value="PUTATIVE ATP-ASE"/>
    <property type="match status" value="1"/>
</dbReference>
<dbReference type="GO" id="GO:0005743">
    <property type="term" value="C:mitochondrial inner membrane"/>
    <property type="evidence" value="ECO:0007669"/>
    <property type="project" value="UniProtKB-SubCell"/>
</dbReference>
<dbReference type="Pfam" id="PF00004">
    <property type="entry name" value="AAA"/>
    <property type="match status" value="1"/>
</dbReference>
<evidence type="ECO:0000256" key="2">
    <source>
        <dbReference type="ARBA" id="ARBA00004436"/>
    </source>
</evidence>
<dbReference type="OrthoDB" id="199596at2759"/>
<keyword evidence="5 10" id="KW-0067">ATP-binding</keyword>
<evidence type="ECO:0000256" key="6">
    <source>
        <dbReference type="ARBA" id="ARBA00023054"/>
    </source>
</evidence>
<feature type="domain" description="AAA+ ATPase" evidence="12">
    <location>
        <begin position="397"/>
        <end position="530"/>
    </location>
</feature>
<accession>A0A8T0GGM0</accession>
<dbReference type="SMART" id="SM00382">
    <property type="entry name" value="AAA"/>
    <property type="match status" value="1"/>
</dbReference>
<evidence type="ECO:0000256" key="8">
    <source>
        <dbReference type="ARBA" id="ARBA00023136"/>
    </source>
</evidence>
<dbReference type="GO" id="GO:0042645">
    <property type="term" value="C:mitochondrial nucleoid"/>
    <property type="evidence" value="ECO:0007669"/>
    <property type="project" value="UniProtKB-SubCell"/>
</dbReference>